<name>A0A1V9ZXX2_9STRA</name>
<dbReference type="PANTHER" id="PTHR22893">
    <property type="entry name" value="NADH OXIDOREDUCTASE-RELATED"/>
    <property type="match status" value="1"/>
</dbReference>
<dbReference type="SUPFAM" id="SSF51395">
    <property type="entry name" value="FMN-linked oxidoreductases"/>
    <property type="match status" value="1"/>
</dbReference>
<accession>A0A1V9ZXX2</accession>
<dbReference type="PANTHER" id="PTHR22893:SF91">
    <property type="entry name" value="NADPH DEHYDROGENASE 2-RELATED"/>
    <property type="match status" value="1"/>
</dbReference>
<reference evidence="2 3" key="1">
    <citation type="journal article" date="2014" name="Genome Biol. Evol.">
        <title>The secreted proteins of Achlya hypogyna and Thraustotheca clavata identify the ancestral oomycete secretome and reveal gene acquisitions by horizontal gene transfer.</title>
        <authorList>
            <person name="Misner I."/>
            <person name="Blouin N."/>
            <person name="Leonard G."/>
            <person name="Richards T.A."/>
            <person name="Lane C.E."/>
        </authorList>
    </citation>
    <scope>NUCLEOTIDE SEQUENCE [LARGE SCALE GENOMIC DNA]</scope>
    <source>
        <strain evidence="2 3">ATCC 34112</strain>
    </source>
</reference>
<keyword evidence="3" id="KW-1185">Reference proteome</keyword>
<dbReference type="OrthoDB" id="78010at2759"/>
<dbReference type="InterPro" id="IPR013785">
    <property type="entry name" value="Aldolase_TIM"/>
</dbReference>
<feature type="non-terminal residue" evidence="2">
    <location>
        <position position="183"/>
    </location>
</feature>
<dbReference type="STRING" id="74557.A0A1V9ZXX2"/>
<dbReference type="AlphaFoldDB" id="A0A1V9ZXX2"/>
<dbReference type="Proteomes" id="UP000243217">
    <property type="component" value="Unassembled WGS sequence"/>
</dbReference>
<dbReference type="Gene3D" id="3.20.20.70">
    <property type="entry name" value="Aldolase class I"/>
    <property type="match status" value="1"/>
</dbReference>
<comment type="caution">
    <text evidence="2">The sequence shown here is derived from an EMBL/GenBank/DDBJ whole genome shotgun (WGS) entry which is preliminary data.</text>
</comment>
<proteinExistence type="predicted"/>
<evidence type="ECO:0000313" key="2">
    <source>
        <dbReference type="EMBL" id="OQS02873.1"/>
    </source>
</evidence>
<dbReference type="EMBL" id="JNBS01001062">
    <property type="protein sequence ID" value="OQS02873.1"/>
    <property type="molecule type" value="Genomic_DNA"/>
</dbReference>
<evidence type="ECO:0000259" key="1">
    <source>
        <dbReference type="Pfam" id="PF00724"/>
    </source>
</evidence>
<protein>
    <submittedName>
        <fullName evidence="2">NADH:flavin oxidoreductases Old Yellow Enzyme family</fullName>
    </submittedName>
</protein>
<dbReference type="InterPro" id="IPR045247">
    <property type="entry name" value="Oye-like"/>
</dbReference>
<dbReference type="InterPro" id="IPR001155">
    <property type="entry name" value="OxRdtase_FMN_N"/>
</dbReference>
<organism evidence="2 3">
    <name type="scientific">Thraustotheca clavata</name>
    <dbReference type="NCBI Taxonomy" id="74557"/>
    <lineage>
        <taxon>Eukaryota</taxon>
        <taxon>Sar</taxon>
        <taxon>Stramenopiles</taxon>
        <taxon>Oomycota</taxon>
        <taxon>Saprolegniomycetes</taxon>
        <taxon>Saprolegniales</taxon>
        <taxon>Achlyaceae</taxon>
        <taxon>Thraustotheca</taxon>
    </lineage>
</organism>
<gene>
    <name evidence="2" type="ORF">THRCLA_04795</name>
</gene>
<evidence type="ECO:0000313" key="3">
    <source>
        <dbReference type="Proteomes" id="UP000243217"/>
    </source>
</evidence>
<dbReference type="Pfam" id="PF00724">
    <property type="entry name" value="Oxidored_FMN"/>
    <property type="match status" value="1"/>
</dbReference>
<dbReference type="GO" id="GO:0010181">
    <property type="term" value="F:FMN binding"/>
    <property type="evidence" value="ECO:0007669"/>
    <property type="project" value="InterPro"/>
</dbReference>
<dbReference type="GO" id="GO:0016491">
    <property type="term" value="F:oxidoreductase activity"/>
    <property type="evidence" value="ECO:0007669"/>
    <property type="project" value="InterPro"/>
</dbReference>
<sequence length="183" mass="19803">MAANNLFTPLTIGRLYLNNRIIMAPMTRLRATPEDHIPTEPMIQYYAERADAGLIIGEYSMIAPLTSVVYTEPGVYSPEQLAEWKKITDAVHAKGGKIFCQLAHGGRTVHPDLNDGAEPVSASPIAVDGYTHGPNGRLQYVVPRELTVNEIADIVELYAIAAKNCVDVAGFDGVEIHGANGCL</sequence>
<feature type="domain" description="NADH:flavin oxidoreductase/NADH oxidase N-terminal" evidence="1">
    <location>
        <begin position="5"/>
        <end position="183"/>
    </location>
</feature>